<evidence type="ECO:0000256" key="1">
    <source>
        <dbReference type="SAM" id="SignalP"/>
    </source>
</evidence>
<keyword evidence="3" id="KW-1185">Reference proteome</keyword>
<keyword evidence="1" id="KW-0732">Signal</keyword>
<proteinExistence type="predicted"/>
<dbReference type="AlphaFoldDB" id="A0A8S3QI53"/>
<organism evidence="2 3">
    <name type="scientific">Mytilus edulis</name>
    <name type="common">Blue mussel</name>
    <dbReference type="NCBI Taxonomy" id="6550"/>
    <lineage>
        <taxon>Eukaryota</taxon>
        <taxon>Metazoa</taxon>
        <taxon>Spiralia</taxon>
        <taxon>Lophotrochozoa</taxon>
        <taxon>Mollusca</taxon>
        <taxon>Bivalvia</taxon>
        <taxon>Autobranchia</taxon>
        <taxon>Pteriomorphia</taxon>
        <taxon>Mytilida</taxon>
        <taxon>Mytiloidea</taxon>
        <taxon>Mytilidae</taxon>
        <taxon>Mytilinae</taxon>
        <taxon>Mytilus</taxon>
    </lineage>
</organism>
<sequence length="179" mass="20614">MMRMFILLSVLQVLSLNEAYNFSCPSQAHWNLRAKSKCTSAINYTCLYNVTFHVNIYRDRCSRPRLVAPGYKYVFQPNFNRANCRLTRYQPFVFDTNGYSDCAFQKSLCSGEGQITYDNGNKTSDRTCLCDTDKRYTSLRSTKEQCYCNPSKEDCTCFVGIKSNNTMNSSKGEVKLLFN</sequence>
<feature type="signal peptide" evidence="1">
    <location>
        <begin position="1"/>
        <end position="19"/>
    </location>
</feature>
<gene>
    <name evidence="2" type="ORF">MEDL_10081</name>
</gene>
<comment type="caution">
    <text evidence="2">The sequence shown here is derived from an EMBL/GenBank/DDBJ whole genome shotgun (WGS) entry which is preliminary data.</text>
</comment>
<evidence type="ECO:0000313" key="3">
    <source>
        <dbReference type="Proteomes" id="UP000683360"/>
    </source>
</evidence>
<dbReference type="Proteomes" id="UP000683360">
    <property type="component" value="Unassembled WGS sequence"/>
</dbReference>
<reference evidence="2" key="1">
    <citation type="submission" date="2021-03" db="EMBL/GenBank/DDBJ databases">
        <authorList>
            <person name="Bekaert M."/>
        </authorList>
    </citation>
    <scope>NUCLEOTIDE SEQUENCE</scope>
</reference>
<feature type="chain" id="PRO_5035838789" evidence="1">
    <location>
        <begin position="20"/>
        <end position="179"/>
    </location>
</feature>
<protein>
    <submittedName>
        <fullName evidence="2">Uncharacterized protein</fullName>
    </submittedName>
</protein>
<accession>A0A8S3QI53</accession>
<dbReference type="EMBL" id="CAJPWZ010000505">
    <property type="protein sequence ID" value="CAG2195081.1"/>
    <property type="molecule type" value="Genomic_DNA"/>
</dbReference>
<evidence type="ECO:0000313" key="2">
    <source>
        <dbReference type="EMBL" id="CAG2195081.1"/>
    </source>
</evidence>
<name>A0A8S3QI53_MYTED</name>